<proteinExistence type="predicted"/>
<organism evidence="1 2">
    <name type="scientific">Laccaria amethystina LaAM-08-1</name>
    <dbReference type="NCBI Taxonomy" id="1095629"/>
    <lineage>
        <taxon>Eukaryota</taxon>
        <taxon>Fungi</taxon>
        <taxon>Dikarya</taxon>
        <taxon>Basidiomycota</taxon>
        <taxon>Agaricomycotina</taxon>
        <taxon>Agaricomycetes</taxon>
        <taxon>Agaricomycetidae</taxon>
        <taxon>Agaricales</taxon>
        <taxon>Agaricineae</taxon>
        <taxon>Hydnangiaceae</taxon>
        <taxon>Laccaria</taxon>
    </lineage>
</organism>
<dbReference type="OrthoDB" id="3269456at2759"/>
<dbReference type="AlphaFoldDB" id="A0A0C9WNM8"/>
<gene>
    <name evidence="1" type="ORF">K443DRAFT_13885</name>
</gene>
<sequence>MSSITKKKQARELLETITQAHSSRGPKVVQLVHFSDDCGMAQHCNVASVDKPKCWKLSRTNSSNEKEEVVLCIQGIVCDKNLPPIKRPLRVDPRQRKFMKQSIMLTGLGGRYFAECIENIQEIREVLAHEFPRDAMEDWWPS</sequence>
<reference evidence="2" key="2">
    <citation type="submission" date="2015-01" db="EMBL/GenBank/DDBJ databases">
        <title>Evolutionary Origins and Diversification of the Mycorrhizal Mutualists.</title>
        <authorList>
            <consortium name="DOE Joint Genome Institute"/>
            <consortium name="Mycorrhizal Genomics Consortium"/>
            <person name="Kohler A."/>
            <person name="Kuo A."/>
            <person name="Nagy L.G."/>
            <person name="Floudas D."/>
            <person name="Copeland A."/>
            <person name="Barry K.W."/>
            <person name="Cichocki N."/>
            <person name="Veneault-Fourrey C."/>
            <person name="LaButti K."/>
            <person name="Lindquist E.A."/>
            <person name="Lipzen A."/>
            <person name="Lundell T."/>
            <person name="Morin E."/>
            <person name="Murat C."/>
            <person name="Riley R."/>
            <person name="Ohm R."/>
            <person name="Sun H."/>
            <person name="Tunlid A."/>
            <person name="Henrissat B."/>
            <person name="Grigoriev I.V."/>
            <person name="Hibbett D.S."/>
            <person name="Martin F."/>
        </authorList>
    </citation>
    <scope>NUCLEOTIDE SEQUENCE [LARGE SCALE GENOMIC DNA]</scope>
    <source>
        <strain evidence="2">LaAM-08-1</strain>
    </source>
</reference>
<accession>A0A0C9WNM8</accession>
<evidence type="ECO:0000313" key="1">
    <source>
        <dbReference type="EMBL" id="KIJ92070.1"/>
    </source>
</evidence>
<dbReference type="EMBL" id="KN838940">
    <property type="protein sequence ID" value="KIJ92070.1"/>
    <property type="molecule type" value="Genomic_DNA"/>
</dbReference>
<dbReference type="HOGENOM" id="CLU_123446_0_0_1"/>
<reference evidence="1 2" key="1">
    <citation type="submission" date="2014-04" db="EMBL/GenBank/DDBJ databases">
        <authorList>
            <consortium name="DOE Joint Genome Institute"/>
            <person name="Kuo A."/>
            <person name="Kohler A."/>
            <person name="Nagy L.G."/>
            <person name="Floudas D."/>
            <person name="Copeland A."/>
            <person name="Barry K.W."/>
            <person name="Cichocki N."/>
            <person name="Veneault-Fourrey C."/>
            <person name="LaButti K."/>
            <person name="Lindquist E.A."/>
            <person name="Lipzen A."/>
            <person name="Lundell T."/>
            <person name="Morin E."/>
            <person name="Murat C."/>
            <person name="Sun H."/>
            <person name="Tunlid A."/>
            <person name="Henrissat B."/>
            <person name="Grigoriev I.V."/>
            <person name="Hibbett D.S."/>
            <person name="Martin F."/>
            <person name="Nordberg H.P."/>
            <person name="Cantor M.N."/>
            <person name="Hua S.X."/>
        </authorList>
    </citation>
    <scope>NUCLEOTIDE SEQUENCE [LARGE SCALE GENOMIC DNA]</scope>
    <source>
        <strain evidence="1 2">LaAM-08-1</strain>
    </source>
</reference>
<evidence type="ECO:0000313" key="2">
    <source>
        <dbReference type="Proteomes" id="UP000054477"/>
    </source>
</evidence>
<name>A0A0C9WNM8_9AGAR</name>
<keyword evidence="2" id="KW-1185">Reference proteome</keyword>
<protein>
    <submittedName>
        <fullName evidence="1">Uncharacterized protein</fullName>
    </submittedName>
</protein>
<dbReference type="Proteomes" id="UP000054477">
    <property type="component" value="Unassembled WGS sequence"/>
</dbReference>